<dbReference type="VEuPathDB" id="FungiDB:RhiirFUN_023669"/>
<dbReference type="PANTHER" id="PTHR44329:SF298">
    <property type="entry name" value="MIXED LINEAGE KINASE DOMAIN-LIKE PROTEIN"/>
    <property type="match status" value="1"/>
</dbReference>
<keyword evidence="1" id="KW-0547">Nucleotide-binding</keyword>
<dbReference type="PANTHER" id="PTHR44329">
    <property type="entry name" value="SERINE/THREONINE-PROTEIN KINASE TNNI3K-RELATED"/>
    <property type="match status" value="1"/>
</dbReference>
<feature type="domain" description="Protein kinase" evidence="3">
    <location>
        <begin position="1"/>
        <end position="180"/>
    </location>
</feature>
<protein>
    <submittedName>
        <fullName evidence="4">Kinase-like domain-containing protein</fullName>
    </submittedName>
</protein>
<dbReference type="Pfam" id="PF07714">
    <property type="entry name" value="PK_Tyr_Ser-Thr"/>
    <property type="match status" value="1"/>
</dbReference>
<sequence length="267" mass="30873">MVVMDLMNGGNLRSNLLIKKYNPIEKYYNLTKIAHALLNLHKCNLVHGDFHSGNVLLYSIDAYSSNYISDFGLSRPVNQTINSNEIYGVIPYMAPEILRGKPYTKAADIYSFGIIMWEFTSGIPAFNNRPHDFNLSLDICKGLRPEIVKGTLPVYARLMKRCWDSDPNKRLTTEELHQIVLFWYDYYPKDYGNKSIDIPSNEQITKNHPLSCYTSRKIEYSAKINEILSQEELSTKFIIDEKKGIINEITLLSENLENFRIPDLKKF</sequence>
<dbReference type="GO" id="GO:0004674">
    <property type="term" value="F:protein serine/threonine kinase activity"/>
    <property type="evidence" value="ECO:0007669"/>
    <property type="project" value="TreeGrafter"/>
</dbReference>
<name>A0A2P4PDM7_RHIID</name>
<organism evidence="4 5">
    <name type="scientific">Rhizophagus irregularis (strain DAOM 181602 / DAOM 197198 / MUCL 43194)</name>
    <name type="common">Arbuscular mycorrhizal fungus</name>
    <name type="synonym">Glomus intraradices</name>
    <dbReference type="NCBI Taxonomy" id="747089"/>
    <lineage>
        <taxon>Eukaryota</taxon>
        <taxon>Fungi</taxon>
        <taxon>Fungi incertae sedis</taxon>
        <taxon>Mucoromycota</taxon>
        <taxon>Glomeromycotina</taxon>
        <taxon>Glomeromycetes</taxon>
        <taxon>Glomerales</taxon>
        <taxon>Glomeraceae</taxon>
        <taxon>Rhizophagus</taxon>
    </lineage>
</organism>
<reference evidence="4 5" key="2">
    <citation type="journal article" date="2018" name="New Phytol.">
        <title>High intraspecific genome diversity in the model arbuscular mycorrhizal symbiont Rhizophagus irregularis.</title>
        <authorList>
            <person name="Chen E.C.H."/>
            <person name="Morin E."/>
            <person name="Beaudet D."/>
            <person name="Noel J."/>
            <person name="Yildirir G."/>
            <person name="Ndikumana S."/>
            <person name="Charron P."/>
            <person name="St-Onge C."/>
            <person name="Giorgi J."/>
            <person name="Kruger M."/>
            <person name="Marton T."/>
            <person name="Ropars J."/>
            <person name="Grigoriev I.V."/>
            <person name="Hainaut M."/>
            <person name="Henrissat B."/>
            <person name="Roux C."/>
            <person name="Martin F."/>
            <person name="Corradi N."/>
        </authorList>
    </citation>
    <scope>NUCLEOTIDE SEQUENCE [LARGE SCALE GENOMIC DNA]</scope>
    <source>
        <strain evidence="4 5">DAOM 197198</strain>
    </source>
</reference>
<dbReference type="AlphaFoldDB" id="A0A2P4PDM7"/>
<dbReference type="Proteomes" id="UP000018888">
    <property type="component" value="Unassembled WGS sequence"/>
</dbReference>
<dbReference type="InterPro" id="IPR001245">
    <property type="entry name" value="Ser-Thr/Tyr_kinase_cat_dom"/>
</dbReference>
<dbReference type="SUPFAM" id="SSF56112">
    <property type="entry name" value="Protein kinase-like (PK-like)"/>
    <property type="match status" value="1"/>
</dbReference>
<evidence type="ECO:0000313" key="5">
    <source>
        <dbReference type="Proteomes" id="UP000018888"/>
    </source>
</evidence>
<dbReference type="InterPro" id="IPR011009">
    <property type="entry name" value="Kinase-like_dom_sf"/>
</dbReference>
<evidence type="ECO:0000313" key="4">
    <source>
        <dbReference type="EMBL" id="POG63489.1"/>
    </source>
</evidence>
<reference evidence="4 5" key="1">
    <citation type="journal article" date="2013" name="Proc. Natl. Acad. Sci. U.S.A.">
        <title>Genome of an arbuscular mycorrhizal fungus provides insight into the oldest plant symbiosis.</title>
        <authorList>
            <person name="Tisserant E."/>
            <person name="Malbreil M."/>
            <person name="Kuo A."/>
            <person name="Kohler A."/>
            <person name="Symeonidi A."/>
            <person name="Balestrini R."/>
            <person name="Charron P."/>
            <person name="Duensing N."/>
            <person name="Frei Dit Frey N."/>
            <person name="Gianinazzi-Pearson V."/>
            <person name="Gilbert L.B."/>
            <person name="Handa Y."/>
            <person name="Herr J.R."/>
            <person name="Hijri M."/>
            <person name="Koul R."/>
            <person name="Kawaguchi M."/>
            <person name="Krajinski F."/>
            <person name="Lammers P.J."/>
            <person name="Masclaux F.G."/>
            <person name="Murat C."/>
            <person name="Morin E."/>
            <person name="Ndikumana S."/>
            <person name="Pagni M."/>
            <person name="Petitpierre D."/>
            <person name="Requena N."/>
            <person name="Rosikiewicz P."/>
            <person name="Riley R."/>
            <person name="Saito K."/>
            <person name="San Clemente H."/>
            <person name="Shapiro H."/>
            <person name="van Tuinen D."/>
            <person name="Becard G."/>
            <person name="Bonfante P."/>
            <person name="Paszkowski U."/>
            <person name="Shachar-Hill Y.Y."/>
            <person name="Tuskan G.A."/>
            <person name="Young P.W."/>
            <person name="Sanders I.R."/>
            <person name="Henrissat B."/>
            <person name="Rensing S.A."/>
            <person name="Grigoriev I.V."/>
            <person name="Corradi N."/>
            <person name="Roux C."/>
            <person name="Martin F."/>
        </authorList>
    </citation>
    <scope>NUCLEOTIDE SEQUENCE [LARGE SCALE GENOMIC DNA]</scope>
    <source>
        <strain evidence="4 5">DAOM 197198</strain>
    </source>
</reference>
<keyword evidence="2" id="KW-0067">ATP-binding</keyword>
<dbReference type="Gene3D" id="1.10.510.10">
    <property type="entry name" value="Transferase(Phosphotransferase) domain 1"/>
    <property type="match status" value="1"/>
</dbReference>
<proteinExistence type="predicted"/>
<dbReference type="InterPro" id="IPR000719">
    <property type="entry name" value="Prot_kinase_dom"/>
</dbReference>
<dbReference type="PROSITE" id="PS50011">
    <property type="entry name" value="PROTEIN_KINASE_DOM"/>
    <property type="match status" value="1"/>
</dbReference>
<dbReference type="GO" id="GO:0005524">
    <property type="term" value="F:ATP binding"/>
    <property type="evidence" value="ECO:0007669"/>
    <property type="project" value="UniProtKB-KW"/>
</dbReference>
<accession>A0A2P4PDM7</accession>
<dbReference type="EMBL" id="AUPC02000266">
    <property type="protein sequence ID" value="POG63489.1"/>
    <property type="molecule type" value="Genomic_DNA"/>
</dbReference>
<keyword evidence="5" id="KW-1185">Reference proteome</keyword>
<evidence type="ECO:0000256" key="2">
    <source>
        <dbReference type="ARBA" id="ARBA00022840"/>
    </source>
</evidence>
<gene>
    <name evidence="4" type="ORF">GLOIN_2v1757387</name>
</gene>
<dbReference type="InterPro" id="IPR051681">
    <property type="entry name" value="Ser/Thr_Kinases-Pseudokinases"/>
</dbReference>
<evidence type="ECO:0000259" key="3">
    <source>
        <dbReference type="PROSITE" id="PS50011"/>
    </source>
</evidence>
<comment type="caution">
    <text evidence="4">The sequence shown here is derived from an EMBL/GenBank/DDBJ whole genome shotgun (WGS) entry which is preliminary data.</text>
</comment>
<evidence type="ECO:0000256" key="1">
    <source>
        <dbReference type="ARBA" id="ARBA00022741"/>
    </source>
</evidence>